<dbReference type="InterPro" id="IPR000182">
    <property type="entry name" value="GNAT_dom"/>
</dbReference>
<dbReference type="Pfam" id="PF00583">
    <property type="entry name" value="Acetyltransf_1"/>
    <property type="match status" value="1"/>
</dbReference>
<gene>
    <name evidence="2" type="ORF">ACFQL7_19985</name>
</gene>
<reference evidence="2 3" key="1">
    <citation type="journal article" date="2019" name="Int. J. Syst. Evol. Microbiol.">
        <title>The Global Catalogue of Microorganisms (GCM) 10K type strain sequencing project: providing services to taxonomists for standard genome sequencing and annotation.</title>
        <authorList>
            <consortium name="The Broad Institute Genomics Platform"/>
            <consortium name="The Broad Institute Genome Sequencing Center for Infectious Disease"/>
            <person name="Wu L."/>
            <person name="Ma J."/>
        </authorList>
    </citation>
    <scope>NUCLEOTIDE SEQUENCE [LARGE SCALE GENOMIC DNA]</scope>
    <source>
        <strain evidence="2 3">RDMS1</strain>
    </source>
</reference>
<feature type="domain" description="N-acetyltransferase" evidence="1">
    <location>
        <begin position="8"/>
        <end position="165"/>
    </location>
</feature>
<evidence type="ECO:0000313" key="3">
    <source>
        <dbReference type="Proteomes" id="UP001596417"/>
    </source>
</evidence>
<dbReference type="InterPro" id="IPR016181">
    <property type="entry name" value="Acyl_CoA_acyltransferase"/>
</dbReference>
<dbReference type="SUPFAM" id="SSF55729">
    <property type="entry name" value="Acyl-CoA N-acyltransferases (Nat)"/>
    <property type="match status" value="1"/>
</dbReference>
<dbReference type="PANTHER" id="PTHR43072">
    <property type="entry name" value="N-ACETYLTRANSFERASE"/>
    <property type="match status" value="1"/>
</dbReference>
<keyword evidence="3" id="KW-1185">Reference proteome</keyword>
<dbReference type="AlphaFoldDB" id="A0ABD5YQZ0"/>
<evidence type="ECO:0000259" key="1">
    <source>
        <dbReference type="PROSITE" id="PS51186"/>
    </source>
</evidence>
<dbReference type="Gene3D" id="3.40.630.30">
    <property type="match status" value="1"/>
</dbReference>
<dbReference type="CDD" id="cd04301">
    <property type="entry name" value="NAT_SF"/>
    <property type="match status" value="1"/>
</dbReference>
<comment type="caution">
    <text evidence="2">The sequence shown here is derived from an EMBL/GenBank/DDBJ whole genome shotgun (WGS) entry which is preliminary data.</text>
</comment>
<dbReference type="Proteomes" id="UP001596417">
    <property type="component" value="Unassembled WGS sequence"/>
</dbReference>
<organism evidence="2 3">
    <name type="scientific">Halocatena marina</name>
    <dbReference type="NCBI Taxonomy" id="2934937"/>
    <lineage>
        <taxon>Archaea</taxon>
        <taxon>Methanobacteriati</taxon>
        <taxon>Methanobacteriota</taxon>
        <taxon>Stenosarchaea group</taxon>
        <taxon>Halobacteria</taxon>
        <taxon>Halobacteriales</taxon>
        <taxon>Natronomonadaceae</taxon>
        <taxon>Halocatena</taxon>
    </lineage>
</organism>
<dbReference type="PROSITE" id="PS51186">
    <property type="entry name" value="GNAT"/>
    <property type="match status" value="1"/>
</dbReference>
<name>A0ABD5YQZ0_9EURY</name>
<sequence>MTVKMDGITVRPYEQDDADGLWTLKQSFELELGQKDEEKGERYEAKLTEEYRRGYLSWVADCIERDDGCLIVAEDDELIGYAFVLPESLSFIWDAAVLNELYLSSEYRGTDAATMLITAALDHAREQTLPLDRMLLDVDPANERARAFYETFGFEPWAEMIGREL</sequence>
<evidence type="ECO:0000313" key="2">
    <source>
        <dbReference type="EMBL" id="MFC7191834.1"/>
    </source>
</evidence>
<protein>
    <submittedName>
        <fullName evidence="2">N-acetyltransferase family protein</fullName>
    </submittedName>
</protein>
<dbReference type="GeneID" id="76201622"/>
<dbReference type="PANTHER" id="PTHR43072:SF60">
    <property type="entry name" value="L-2,4-DIAMINOBUTYRIC ACID ACETYLTRANSFERASE"/>
    <property type="match status" value="1"/>
</dbReference>
<accession>A0ABD5YQZ0</accession>
<dbReference type="EMBL" id="JBHTAX010000001">
    <property type="protein sequence ID" value="MFC7191834.1"/>
    <property type="molecule type" value="Genomic_DNA"/>
</dbReference>
<dbReference type="RefSeq" id="WP_368409112.1">
    <property type="nucleotide sequence ID" value="NZ_CP109979.1"/>
</dbReference>
<proteinExistence type="predicted"/>